<dbReference type="GO" id="GO:0005886">
    <property type="term" value="C:plasma membrane"/>
    <property type="evidence" value="ECO:0007669"/>
    <property type="project" value="UniProtKB-SubCell"/>
</dbReference>
<dbReference type="SMART" id="SM00181">
    <property type="entry name" value="EGF"/>
    <property type="match status" value="9"/>
</dbReference>
<dbReference type="STRING" id="8153.ENSHBUP00000015939"/>
<evidence type="ECO:0000256" key="14">
    <source>
        <dbReference type="PROSITE-ProRule" id="PRU00076"/>
    </source>
</evidence>
<feature type="disulfide bond" evidence="15">
    <location>
        <begin position="198"/>
        <end position="207"/>
    </location>
</feature>
<dbReference type="SUPFAM" id="SSF57196">
    <property type="entry name" value="EGF/Laminin"/>
    <property type="match status" value="3"/>
</dbReference>
<feature type="domain" description="EGF-like" evidence="19">
    <location>
        <begin position="352"/>
        <end position="390"/>
    </location>
</feature>
<feature type="domain" description="EGF-like" evidence="19">
    <location>
        <begin position="274"/>
        <end position="312"/>
    </location>
</feature>
<feature type="disulfide bond" evidence="14">
    <location>
        <begin position="418"/>
        <end position="427"/>
    </location>
</feature>
<evidence type="ECO:0000256" key="11">
    <source>
        <dbReference type="ARBA" id="ARBA00023136"/>
    </source>
</evidence>
<proteinExistence type="predicted"/>
<evidence type="ECO:0000256" key="2">
    <source>
        <dbReference type="ARBA" id="ARBA00022473"/>
    </source>
</evidence>
<dbReference type="FunFam" id="2.10.25.10:FF:000064">
    <property type="entry name" value="Delta-like protein"/>
    <property type="match status" value="1"/>
</dbReference>
<reference evidence="21" key="2">
    <citation type="submission" date="2025-09" db="UniProtKB">
        <authorList>
            <consortium name="Ensembl"/>
        </authorList>
    </citation>
    <scope>IDENTIFICATION</scope>
</reference>
<evidence type="ECO:0000256" key="1">
    <source>
        <dbReference type="ARBA" id="ARBA00004251"/>
    </source>
</evidence>
<feature type="domain" description="EGF-like" evidence="19">
    <location>
        <begin position="392"/>
        <end position="428"/>
    </location>
</feature>
<feature type="disulfide bond" evidence="14">
    <location>
        <begin position="302"/>
        <end position="311"/>
    </location>
</feature>
<dbReference type="PRINTS" id="PR00010">
    <property type="entry name" value="EGFBLOOD"/>
</dbReference>
<evidence type="ECO:0000256" key="15">
    <source>
        <dbReference type="PROSITE-ProRule" id="PRU00377"/>
    </source>
</evidence>
<dbReference type="InterPro" id="IPR001774">
    <property type="entry name" value="DSL"/>
</dbReference>
<organism evidence="21 22">
    <name type="scientific">Haplochromis burtoni</name>
    <name type="common">Burton's mouthbrooder</name>
    <name type="synonym">Chromis burtoni</name>
    <dbReference type="NCBI Taxonomy" id="8153"/>
    <lineage>
        <taxon>Eukaryota</taxon>
        <taxon>Metazoa</taxon>
        <taxon>Chordata</taxon>
        <taxon>Craniata</taxon>
        <taxon>Vertebrata</taxon>
        <taxon>Euteleostomi</taxon>
        <taxon>Actinopterygii</taxon>
        <taxon>Neopterygii</taxon>
        <taxon>Teleostei</taxon>
        <taxon>Neoteleostei</taxon>
        <taxon>Acanthomorphata</taxon>
        <taxon>Ovalentaria</taxon>
        <taxon>Cichlomorphae</taxon>
        <taxon>Cichliformes</taxon>
        <taxon>Cichlidae</taxon>
        <taxon>African cichlids</taxon>
        <taxon>Pseudocrenilabrinae</taxon>
        <taxon>Haplochromini</taxon>
        <taxon>Haplochromis</taxon>
    </lineage>
</organism>
<dbReference type="SMART" id="SM00179">
    <property type="entry name" value="EGF_CA"/>
    <property type="match status" value="6"/>
</dbReference>
<dbReference type="SMART" id="SM00051">
    <property type="entry name" value="DSL"/>
    <property type="match status" value="1"/>
</dbReference>
<evidence type="ECO:0000259" key="20">
    <source>
        <dbReference type="PROSITE" id="PS51051"/>
    </source>
</evidence>
<dbReference type="PROSITE" id="PS51051">
    <property type="entry name" value="DSL"/>
    <property type="match status" value="1"/>
</dbReference>
<evidence type="ECO:0000256" key="17">
    <source>
        <dbReference type="SAM" id="Phobius"/>
    </source>
</evidence>
<keyword evidence="10 16" id="KW-1133">Transmembrane helix</keyword>
<keyword evidence="12 14" id="KW-1015">Disulfide bond</keyword>
<dbReference type="Ensembl" id="ENSHBUT00000024330.1">
    <property type="protein sequence ID" value="ENSHBUP00000015939.1"/>
    <property type="gene ID" value="ENSHBUG00000017868.1"/>
</dbReference>
<evidence type="ECO:0000256" key="16">
    <source>
        <dbReference type="RuleBase" id="RU280815"/>
    </source>
</evidence>
<evidence type="ECO:0000256" key="4">
    <source>
        <dbReference type="ARBA" id="ARBA00022536"/>
    </source>
</evidence>
<evidence type="ECO:0000256" key="8">
    <source>
        <dbReference type="ARBA" id="ARBA00022782"/>
    </source>
</evidence>
<dbReference type="PROSITE" id="PS01187">
    <property type="entry name" value="EGF_CA"/>
    <property type="match status" value="1"/>
</dbReference>
<name>A0A3Q2W479_HAPBU</name>
<dbReference type="PROSITE" id="PS01186">
    <property type="entry name" value="EGF_2"/>
    <property type="match status" value="6"/>
</dbReference>
<dbReference type="SUPFAM" id="SSF57184">
    <property type="entry name" value="Growth factor receptor domain"/>
    <property type="match status" value="1"/>
</dbReference>
<feature type="disulfide bond" evidence="14">
    <location>
        <begin position="361"/>
        <end position="378"/>
    </location>
</feature>
<dbReference type="PROSITE" id="PS00022">
    <property type="entry name" value="EGF_1"/>
    <property type="match status" value="8"/>
</dbReference>
<keyword evidence="8" id="KW-0221">Differentiation</keyword>
<feature type="chain" id="PRO_5018547509" description="Delta-like protein" evidence="18">
    <location>
        <begin position="22"/>
        <end position="758"/>
    </location>
</feature>
<dbReference type="PROSITE" id="PS00010">
    <property type="entry name" value="ASX_HYDROXYL"/>
    <property type="match status" value="2"/>
</dbReference>
<feature type="domain" description="EGF-like" evidence="19">
    <location>
        <begin position="468"/>
        <end position="505"/>
    </location>
</feature>
<evidence type="ECO:0000256" key="9">
    <source>
        <dbReference type="ARBA" id="ARBA00022837"/>
    </source>
</evidence>
<dbReference type="InterPro" id="IPR000152">
    <property type="entry name" value="EGF-type_Asp/Asn_hydroxyl_site"/>
</dbReference>
<dbReference type="FunFam" id="2.10.25.10:FF:000391">
    <property type="entry name" value="Weary, isoform C"/>
    <property type="match status" value="1"/>
</dbReference>
<dbReference type="Proteomes" id="UP000264840">
    <property type="component" value="Unplaced"/>
</dbReference>
<keyword evidence="2 16" id="KW-0217">Developmental protein</keyword>
<dbReference type="FunFam" id="2.10.25.140:FF:000001">
    <property type="entry name" value="Delta-like protein"/>
    <property type="match status" value="1"/>
</dbReference>
<dbReference type="Pfam" id="PF21795">
    <property type="entry name" value="JAG1-like_EGF2"/>
    <property type="match status" value="1"/>
</dbReference>
<feature type="domain" description="DSL" evidence="20">
    <location>
        <begin position="163"/>
        <end position="207"/>
    </location>
</feature>
<keyword evidence="3" id="KW-1003">Cell membrane</keyword>
<keyword evidence="11 16" id="KW-0472">Membrane</keyword>
<comment type="caution">
    <text evidence="14">Lacks conserved residue(s) required for the propagation of feature annotation.</text>
</comment>
<feature type="disulfide bond" evidence="14">
    <location>
        <begin position="340"/>
        <end position="349"/>
    </location>
</feature>
<dbReference type="InterPro" id="IPR001881">
    <property type="entry name" value="EGF-like_Ca-bd_dom"/>
</dbReference>
<feature type="disulfide bond" evidence="14">
    <location>
        <begin position="380"/>
        <end position="389"/>
    </location>
</feature>
<dbReference type="PANTHER" id="PTHR24033:SF224">
    <property type="entry name" value="C-TYPE LECTIN"/>
    <property type="match status" value="1"/>
</dbReference>
<comment type="function">
    <text evidence="16">Putative Notch ligand involved in the mediation of Notch signaling.</text>
</comment>
<dbReference type="Gene3D" id="2.10.25.140">
    <property type="match status" value="1"/>
</dbReference>
<dbReference type="GO" id="GO:0048513">
    <property type="term" value="P:animal organ development"/>
    <property type="evidence" value="ECO:0007669"/>
    <property type="project" value="UniProtKB-ARBA"/>
</dbReference>
<dbReference type="CDD" id="cd00054">
    <property type="entry name" value="EGF_CA"/>
    <property type="match status" value="4"/>
</dbReference>
<evidence type="ECO:0000256" key="18">
    <source>
        <dbReference type="SAM" id="SignalP"/>
    </source>
</evidence>
<keyword evidence="6 16" id="KW-0732">Signal</keyword>
<dbReference type="PANTHER" id="PTHR24033">
    <property type="entry name" value="EGF-LIKE DOMAIN-CONTAINING PROTEIN"/>
    <property type="match status" value="1"/>
</dbReference>
<dbReference type="Gene3D" id="2.60.40.3510">
    <property type="match status" value="1"/>
</dbReference>
<comment type="subcellular location">
    <subcellularLocation>
        <location evidence="1">Cell membrane</location>
        <topology evidence="1">Single-pass type I membrane protein</topology>
    </subcellularLocation>
    <subcellularLocation>
        <location evidence="16">Membrane</location>
        <topology evidence="16">Single-pass type I membrane protein</topology>
    </subcellularLocation>
</comment>
<keyword evidence="22" id="KW-1185">Reference proteome</keyword>
<dbReference type="GO" id="GO:0007219">
    <property type="term" value="P:Notch signaling pathway"/>
    <property type="evidence" value="ECO:0007669"/>
    <property type="project" value="InterPro"/>
</dbReference>
<dbReference type="Pfam" id="PF00008">
    <property type="entry name" value="EGF"/>
    <property type="match status" value="5"/>
</dbReference>
<evidence type="ECO:0000256" key="10">
    <source>
        <dbReference type="ARBA" id="ARBA00022989"/>
    </source>
</evidence>
<feature type="signal peptide" evidence="18">
    <location>
        <begin position="1"/>
        <end position="21"/>
    </location>
</feature>
<dbReference type="GO" id="GO:0030154">
    <property type="term" value="P:cell differentiation"/>
    <property type="evidence" value="ECO:0007669"/>
    <property type="project" value="UniProtKB-KW"/>
</dbReference>
<dbReference type="GO" id="GO:0005509">
    <property type="term" value="F:calcium ion binding"/>
    <property type="evidence" value="ECO:0007669"/>
    <property type="project" value="InterPro"/>
</dbReference>
<protein>
    <recommendedName>
        <fullName evidence="16">Delta-like protein</fullName>
    </recommendedName>
</protein>
<keyword evidence="13" id="KW-0325">Glycoprotein</keyword>
<keyword evidence="4 14" id="KW-0245">EGF-like domain</keyword>
<dbReference type="FunFam" id="2.10.25.10:FF:000018">
    <property type="entry name" value="Delta-like 1"/>
    <property type="match status" value="1"/>
</dbReference>
<evidence type="ECO:0000256" key="3">
    <source>
        <dbReference type="ARBA" id="ARBA00022475"/>
    </source>
</evidence>
<dbReference type="InterPro" id="IPR009030">
    <property type="entry name" value="Growth_fac_rcpt_cys_sf"/>
</dbReference>
<sequence>MAVWFTSVLAIVITVSTQVFGTGVFEIELNHFQNTKGLLANGLSCGMSGCRTYFKVCLKNFQKEVSPGNCIFANASTPILGTDSFSIRPDARLRLPLNFTWPGAFSLVIEAWYSPAAEQPGDTTKPEFLISYFAIQRQLGIGREWSKDVLSGRQTELRYSYRFICNENYYGATCSKRCAPRDDRFGHFTCKPDGEEACLPGWRGEYCQEPICLEGCNERNGNCTLPGECKCRQGWQGLFCDVCKIHPSCKHGTCKEAWQCNCREGWGGIFCDQDLNYCTHHKPCANGATCLNTGQGSYTCTCLPGFTGVNCDSEVRECDRQTCHNGGRCLDSEDGYRCECPQGFEGQHCEHRVLTCADKPCFQGGTCQERDNGRSYTCECPPGYTGLNCEKKVDKCTSLQCTNGGHCVVRGNLRVCSCRSGFTGPRCEINVDECAANPCANGSTCIDRINDYTCTCPLGYTGRHCDKPTDYCASQPCLNGGTCTTGAKGQSTCICPAHYSGNQCQFNSEHQANTPSPTISWESSEKQKLVAIVLGVGVVAALLLLCMAVAVMGHIKKQKDKEQDSDTMNNLSKVDLQKENLISTLELKNTNKKFELEVDCPREKSNHKCINHYHLDYKPSARYKDELSLMDKDENCEKSIEDTKHLSRMYSERPECRISTISSSGDSMYQSVFVIAEEKNECIIATEVNLFTCSSPLITGHLDLARVAVIVTKCLDSVSFRYNKLNILFIVNIGFLVDCLQVWKDWDLFKRKLLLLKT</sequence>
<feature type="transmembrane region" description="Helical" evidence="17">
    <location>
        <begin position="529"/>
        <end position="551"/>
    </location>
</feature>
<keyword evidence="9" id="KW-0106">Calcium</keyword>
<dbReference type="InterPro" id="IPR051830">
    <property type="entry name" value="NOTCH_homolog"/>
</dbReference>
<dbReference type="FunFam" id="2.10.25.10:FF:000012">
    <property type="entry name" value="Delta-like protein"/>
    <property type="match status" value="4"/>
</dbReference>
<accession>A0A3Q2W479</accession>
<keyword evidence="5 16" id="KW-0812">Transmembrane</keyword>
<feature type="disulfide bond" evidence="15">
    <location>
        <begin position="165"/>
        <end position="174"/>
    </location>
</feature>
<evidence type="ECO:0000313" key="22">
    <source>
        <dbReference type="Proteomes" id="UP000264840"/>
    </source>
</evidence>
<feature type="disulfide bond" evidence="15">
    <location>
        <begin position="178"/>
        <end position="190"/>
    </location>
</feature>
<evidence type="ECO:0000256" key="7">
    <source>
        <dbReference type="ARBA" id="ARBA00022737"/>
    </source>
</evidence>
<feature type="domain" description="EGF-like" evidence="19">
    <location>
        <begin position="430"/>
        <end position="466"/>
    </location>
</feature>
<dbReference type="InterPro" id="IPR000742">
    <property type="entry name" value="EGF"/>
</dbReference>
<dbReference type="Pfam" id="PF07657">
    <property type="entry name" value="MNNL"/>
    <property type="match status" value="1"/>
</dbReference>
<evidence type="ECO:0000256" key="6">
    <source>
        <dbReference type="ARBA" id="ARBA00022729"/>
    </source>
</evidence>
<dbReference type="PROSITE" id="PS50026">
    <property type="entry name" value="EGF_3"/>
    <property type="match status" value="6"/>
</dbReference>
<evidence type="ECO:0000256" key="5">
    <source>
        <dbReference type="ARBA" id="ARBA00022692"/>
    </source>
</evidence>
<dbReference type="GO" id="GO:0007417">
    <property type="term" value="P:central nervous system development"/>
    <property type="evidence" value="ECO:0007669"/>
    <property type="project" value="UniProtKB-ARBA"/>
</dbReference>
<dbReference type="InterPro" id="IPR011651">
    <property type="entry name" value="Notch_ligand_N"/>
</dbReference>
<evidence type="ECO:0000313" key="21">
    <source>
        <dbReference type="Ensembl" id="ENSHBUP00000015939.1"/>
    </source>
</evidence>
<dbReference type="GeneTree" id="ENSGT00940000157441"/>
<keyword evidence="7 16" id="KW-0677">Repeat</keyword>
<dbReference type="AlphaFoldDB" id="A0A3Q2W479"/>
<feature type="domain" description="EGF-like" evidence="19">
    <location>
        <begin position="314"/>
        <end position="350"/>
    </location>
</feature>
<dbReference type="Gene3D" id="2.10.25.10">
    <property type="entry name" value="Laminin"/>
    <property type="match status" value="7"/>
</dbReference>
<evidence type="ECO:0000256" key="13">
    <source>
        <dbReference type="ARBA" id="ARBA00023180"/>
    </source>
</evidence>
<feature type="disulfide bond" evidence="14">
    <location>
        <begin position="495"/>
        <end position="504"/>
    </location>
</feature>
<dbReference type="InterPro" id="IPR018097">
    <property type="entry name" value="EGF_Ca-bd_CS"/>
</dbReference>
<evidence type="ECO:0000256" key="12">
    <source>
        <dbReference type="ARBA" id="ARBA00023157"/>
    </source>
</evidence>
<reference evidence="21" key="1">
    <citation type="submission" date="2025-08" db="UniProtKB">
        <authorList>
            <consortium name="Ensembl"/>
        </authorList>
    </citation>
    <scope>IDENTIFICATION</scope>
</reference>
<evidence type="ECO:0000259" key="19">
    <source>
        <dbReference type="PROSITE" id="PS50026"/>
    </source>
</evidence>
<feature type="disulfide bond" evidence="14">
    <location>
        <begin position="456"/>
        <end position="465"/>
    </location>
</feature>
<dbReference type="Pfam" id="PF01414">
    <property type="entry name" value="DSL"/>
    <property type="match status" value="1"/>
</dbReference>